<dbReference type="GO" id="GO:1902929">
    <property type="term" value="C:plasma membrane of growing cell tip"/>
    <property type="evidence" value="ECO:0007669"/>
    <property type="project" value="TreeGrafter"/>
</dbReference>
<keyword evidence="2" id="KW-1185">Reference proteome</keyword>
<dbReference type="EMBL" id="BSEN01000001">
    <property type="protein sequence ID" value="GLJ74905.1"/>
    <property type="molecule type" value="Genomic_DNA"/>
</dbReference>
<dbReference type="AlphaFoldDB" id="A0A9W6H795"/>
<dbReference type="Proteomes" id="UP001142372">
    <property type="component" value="Unassembled WGS sequence"/>
</dbReference>
<dbReference type="RefSeq" id="WP_271175584.1">
    <property type="nucleotide sequence ID" value="NZ_BAAAJO010000001.1"/>
</dbReference>
<proteinExistence type="predicted"/>
<evidence type="ECO:0000313" key="1">
    <source>
        <dbReference type="EMBL" id="GLJ74905.1"/>
    </source>
</evidence>
<gene>
    <name evidence="1" type="ORF">GCM10017584_04780</name>
</gene>
<dbReference type="Gene3D" id="2.80.10.50">
    <property type="match status" value="3"/>
</dbReference>
<organism evidence="1 2">
    <name type="scientific">Leifsonia poae</name>
    <dbReference type="NCBI Taxonomy" id="110933"/>
    <lineage>
        <taxon>Bacteria</taxon>
        <taxon>Bacillati</taxon>
        <taxon>Actinomycetota</taxon>
        <taxon>Actinomycetes</taxon>
        <taxon>Micrococcales</taxon>
        <taxon>Microbacteriaceae</taxon>
        <taxon>Leifsonia</taxon>
    </lineage>
</organism>
<sequence>MRKPRVRPALLLTASFVVSVAVVMSAGLLEAHPTSASYRSDGYLSSSEELSHWVDTIYAPDPAVDTGTGADGSVQAVAVDADGRSLLVGDFTAFNGTTVGRVVRLNTDGSVDTAFDTGSGANDTVRALVVDADGRIILGGDFTAFNGTTVGRVVRLNPDGSIDATFDTGIGASSTVHGAAVDADGRIVIVGAFAAFKGTSAANKVVRLDQDGSIDNDFTANTGTGAPGGVILDVAVGVDGTILLAGTFTTFNRTAVGNTVRLQPDGRTDTTFDTGTGSDSTVRTIAIDPDGMVVLGGDFTTFDGTESASLVLLHPSGAVHTRFIGSGDNSTRTVALDADGNIFFGGVRADGTGRFALLNRDGRADTSLTTGAGADGSVNSAALDADGALLLGGDFTTFNGESHSRVVRLTLQVVPH</sequence>
<comment type="caution">
    <text evidence="1">The sequence shown here is derived from an EMBL/GenBank/DDBJ whole genome shotgun (WGS) entry which is preliminary data.</text>
</comment>
<dbReference type="PANTHER" id="PTHR31778:SF2">
    <property type="entry name" value="BUD SITE SELECTION PROTEIN RAX2"/>
    <property type="match status" value="1"/>
</dbReference>
<evidence type="ECO:0008006" key="3">
    <source>
        <dbReference type="Google" id="ProtNLM"/>
    </source>
</evidence>
<accession>A0A9W6H795</accession>
<dbReference type="SUPFAM" id="SSF75011">
    <property type="entry name" value="3-carboxy-cis,cis-mucoante lactonizing enzyme"/>
    <property type="match status" value="1"/>
</dbReference>
<reference evidence="1" key="2">
    <citation type="submission" date="2023-01" db="EMBL/GenBank/DDBJ databases">
        <authorList>
            <person name="Sun Q."/>
            <person name="Evtushenko L."/>
        </authorList>
    </citation>
    <scope>NUCLEOTIDE SEQUENCE</scope>
    <source>
        <strain evidence="1">VKM Ac-1401</strain>
    </source>
</reference>
<evidence type="ECO:0000313" key="2">
    <source>
        <dbReference type="Proteomes" id="UP001142372"/>
    </source>
</evidence>
<reference evidence="1" key="1">
    <citation type="journal article" date="2014" name="Int. J. Syst. Evol. Microbiol.">
        <title>Complete genome sequence of Corynebacterium casei LMG S-19264T (=DSM 44701T), isolated from a smear-ripened cheese.</title>
        <authorList>
            <consortium name="US DOE Joint Genome Institute (JGI-PGF)"/>
            <person name="Walter F."/>
            <person name="Albersmeier A."/>
            <person name="Kalinowski J."/>
            <person name="Ruckert C."/>
        </authorList>
    </citation>
    <scope>NUCLEOTIDE SEQUENCE</scope>
    <source>
        <strain evidence="1">VKM Ac-1401</strain>
    </source>
</reference>
<dbReference type="InterPro" id="IPR013431">
    <property type="entry name" value="Delta_60_rpt"/>
</dbReference>
<protein>
    <recommendedName>
        <fullName evidence="3">Delta-60 repeat domain-containing protein</fullName>
    </recommendedName>
</protein>
<name>A0A9W6H795_9MICO</name>
<dbReference type="NCBIfam" id="TIGR02608">
    <property type="entry name" value="delta_60_rpt"/>
    <property type="match status" value="5"/>
</dbReference>
<dbReference type="Pfam" id="PF17164">
    <property type="entry name" value="DUF5122"/>
    <property type="match status" value="6"/>
</dbReference>
<dbReference type="PANTHER" id="PTHR31778">
    <property type="entry name" value="BUD SITE SELECTION PROTEIN RAX2"/>
    <property type="match status" value="1"/>
</dbReference>